<evidence type="ECO:0000256" key="11">
    <source>
        <dbReference type="PROSITE-ProRule" id="PRU00278"/>
    </source>
</evidence>
<evidence type="ECO:0000313" key="15">
    <source>
        <dbReference type="Proteomes" id="UP000217250"/>
    </source>
</evidence>
<accession>A0A250FNQ2</accession>
<dbReference type="OrthoDB" id="9812372at2"/>
<keyword evidence="11" id="KW-0697">Rotamase</keyword>
<dbReference type="Gene3D" id="3.10.50.40">
    <property type="match status" value="2"/>
</dbReference>
<evidence type="ECO:0000313" key="14">
    <source>
        <dbReference type="EMBL" id="ATA86694.1"/>
    </source>
</evidence>
<dbReference type="PANTHER" id="PTHR47529">
    <property type="entry name" value="PEPTIDYL-PROLYL CIS-TRANS ISOMERASE D"/>
    <property type="match status" value="1"/>
</dbReference>
<evidence type="ECO:0000256" key="7">
    <source>
        <dbReference type="ARBA" id="ARBA00023186"/>
    </source>
</evidence>
<evidence type="ECO:0000256" key="9">
    <source>
        <dbReference type="ARBA" id="ARBA00040743"/>
    </source>
</evidence>
<feature type="domain" description="PpiC" evidence="13">
    <location>
        <begin position="544"/>
        <end position="660"/>
    </location>
</feature>
<proteinExistence type="inferred from homology"/>
<dbReference type="RefSeq" id="WP_095910040.1">
    <property type="nucleotide sequence ID" value="NZ_CP022386.1"/>
</dbReference>
<feature type="domain" description="PpiC" evidence="13">
    <location>
        <begin position="347"/>
        <end position="453"/>
    </location>
</feature>
<dbReference type="InterPro" id="IPR052029">
    <property type="entry name" value="PpiD_chaperone"/>
</dbReference>
<feature type="transmembrane region" description="Helical" evidence="12">
    <location>
        <begin position="12"/>
        <end position="31"/>
    </location>
</feature>
<dbReference type="Proteomes" id="UP000217250">
    <property type="component" value="Chromosome"/>
</dbReference>
<keyword evidence="5 12" id="KW-1133">Transmembrane helix</keyword>
<keyword evidence="4 12" id="KW-0812">Transmembrane</keyword>
<evidence type="ECO:0000256" key="1">
    <source>
        <dbReference type="ARBA" id="ARBA00004382"/>
    </source>
</evidence>
<keyword evidence="3" id="KW-0997">Cell inner membrane</keyword>
<evidence type="ECO:0000256" key="12">
    <source>
        <dbReference type="SAM" id="Phobius"/>
    </source>
</evidence>
<dbReference type="GO" id="GO:0005886">
    <property type="term" value="C:plasma membrane"/>
    <property type="evidence" value="ECO:0007669"/>
    <property type="project" value="UniProtKB-SubCell"/>
</dbReference>
<evidence type="ECO:0000256" key="10">
    <source>
        <dbReference type="ARBA" id="ARBA00042775"/>
    </source>
</evidence>
<name>A0A250FNQ2_9FLAO</name>
<keyword evidence="2" id="KW-1003">Cell membrane</keyword>
<dbReference type="Pfam" id="PF13616">
    <property type="entry name" value="Rotamase_3"/>
    <property type="match status" value="1"/>
</dbReference>
<dbReference type="EMBL" id="CP022386">
    <property type="protein sequence ID" value="ATA86694.1"/>
    <property type="molecule type" value="Genomic_DNA"/>
</dbReference>
<evidence type="ECO:0000256" key="2">
    <source>
        <dbReference type="ARBA" id="ARBA00022475"/>
    </source>
</evidence>
<dbReference type="InterPro" id="IPR046357">
    <property type="entry name" value="PPIase_dom_sf"/>
</dbReference>
<reference evidence="15" key="1">
    <citation type="submission" date="2017-06" db="EMBL/GenBank/DDBJ databases">
        <title>Capnocytophaga spp. assemblies.</title>
        <authorList>
            <person name="Gulvik C.A."/>
        </authorList>
    </citation>
    <scope>NUCLEOTIDE SEQUENCE [LARGE SCALE GENOMIC DNA]</scope>
    <source>
        <strain evidence="15">H1496</strain>
    </source>
</reference>
<dbReference type="KEGG" id="cgh:CGC50_05645"/>
<protein>
    <recommendedName>
        <fullName evidence="9">Periplasmic chaperone PpiD</fullName>
    </recommendedName>
    <alternativeName>
        <fullName evidence="10">Periplasmic folding chaperone</fullName>
    </alternativeName>
</protein>
<keyword evidence="11 14" id="KW-0413">Isomerase</keyword>
<keyword evidence="6 12" id="KW-0472">Membrane</keyword>
<dbReference type="PANTHER" id="PTHR47529:SF1">
    <property type="entry name" value="PERIPLASMIC CHAPERONE PPID"/>
    <property type="match status" value="1"/>
</dbReference>
<evidence type="ECO:0000259" key="13">
    <source>
        <dbReference type="PROSITE" id="PS50198"/>
    </source>
</evidence>
<dbReference type="PROSITE" id="PS50198">
    <property type="entry name" value="PPIC_PPIASE_2"/>
    <property type="match status" value="2"/>
</dbReference>
<dbReference type="SUPFAM" id="SSF109998">
    <property type="entry name" value="Triger factor/SurA peptide-binding domain-like"/>
    <property type="match status" value="1"/>
</dbReference>
<keyword evidence="7" id="KW-0143">Chaperone</keyword>
<evidence type="ECO:0000256" key="4">
    <source>
        <dbReference type="ARBA" id="ARBA00022692"/>
    </source>
</evidence>
<evidence type="ECO:0000256" key="3">
    <source>
        <dbReference type="ARBA" id="ARBA00022519"/>
    </source>
</evidence>
<organism evidence="14 15">
    <name type="scientific">Capnocytophaga gingivalis</name>
    <dbReference type="NCBI Taxonomy" id="1017"/>
    <lineage>
        <taxon>Bacteria</taxon>
        <taxon>Pseudomonadati</taxon>
        <taxon>Bacteroidota</taxon>
        <taxon>Flavobacteriia</taxon>
        <taxon>Flavobacteriales</taxon>
        <taxon>Flavobacteriaceae</taxon>
        <taxon>Capnocytophaga</taxon>
    </lineage>
</organism>
<dbReference type="GeneID" id="84808043"/>
<evidence type="ECO:0000256" key="8">
    <source>
        <dbReference type="ARBA" id="ARBA00038408"/>
    </source>
</evidence>
<comment type="subcellular location">
    <subcellularLocation>
        <location evidence="1">Cell inner membrane</location>
        <topology evidence="1">Single-pass type II membrane protein</topology>
        <orientation evidence="1">Periplasmic side</orientation>
    </subcellularLocation>
</comment>
<dbReference type="AlphaFoldDB" id="A0A250FNQ2"/>
<dbReference type="SUPFAM" id="SSF54534">
    <property type="entry name" value="FKBP-like"/>
    <property type="match status" value="1"/>
</dbReference>
<comment type="similarity">
    <text evidence="8">Belongs to the PpiD chaperone family.</text>
</comment>
<sequence length="707" mass="77790">MAVLEKIRKRTVFLILVIGLALFAFVISGIFSRNTTPDQLVIGSVNGDDISYREFSTQVENTTRNMGGSIGQGYIVNALWQQAVQGKIIDQQFEKLGISVGKEQIFAMIKRVPQYAQDPQFQDEKGQFSIAKFAQVIAQIKKVNPAQYQQWQAEEKSYVDGAKRELYLSLIRAGLGVTLKDGEDAYHRQADKVTFNYVTLPYTSIPDSEVKVSDAEIDAYVKAHKKQFEQKEMRNIQFVWVTETASEADIKQVEQSLQALNAPRVVYNSQKQANDTLPGFGALATKDVPQFVNENSDVPFDSLYVSKDRLPADHAEALYNLPVGDLYGPYKEGNTYRYTRMLSKKPNAQMRASHILIAYKGSLPGNETITRTKEEAKAKAEDILAKVKAGEDYAALAMVNSDDSSNAPNGGDLDFFSPGMMVPAFNDYVFHGKVGDIGLVETNFGFHIIKITDQREGVQLATIVRNIEPSKATQNEIYTKLTAFNEQALQHPKDFASLAAKAGYNVLPANNLDAMAEDIPGLGNNRALVRWAFADDTKVGDIHREDVKDGYIIAQLTKKISEGVASASDARPIVAPILIKEKKAKQLSEKLKGSTLEQVAQASGQAGNIQTAENVTQEYPALPGQGSEPSVLGAAFALPQGKVSQPIAGDNGVYVIQVTQKDIAPALPNYSSYMAPLRNQKLNRASQDLFSALEATADIKDNRAKFY</sequence>
<gene>
    <name evidence="14" type="ORF">CGC50_05645</name>
</gene>
<dbReference type="GO" id="GO:0003755">
    <property type="term" value="F:peptidyl-prolyl cis-trans isomerase activity"/>
    <property type="evidence" value="ECO:0007669"/>
    <property type="project" value="UniProtKB-KW"/>
</dbReference>
<evidence type="ECO:0000256" key="6">
    <source>
        <dbReference type="ARBA" id="ARBA00023136"/>
    </source>
</evidence>
<dbReference type="InterPro" id="IPR027304">
    <property type="entry name" value="Trigger_fact/SurA_dom_sf"/>
</dbReference>
<dbReference type="Pfam" id="PF13145">
    <property type="entry name" value="Rotamase_2"/>
    <property type="match status" value="1"/>
</dbReference>
<dbReference type="Pfam" id="PF13623">
    <property type="entry name" value="SurA_N_2"/>
    <property type="match status" value="1"/>
</dbReference>
<dbReference type="InterPro" id="IPR000297">
    <property type="entry name" value="PPIase_PpiC"/>
</dbReference>
<evidence type="ECO:0000256" key="5">
    <source>
        <dbReference type="ARBA" id="ARBA00022989"/>
    </source>
</evidence>